<accession>A0ABW6QU74</accession>
<reference evidence="2 3" key="1">
    <citation type="submission" date="2024-10" db="EMBL/GenBank/DDBJ databases">
        <title>The Natural Products Discovery Center: Release of the First 8490 Sequenced Strains for Exploring Actinobacteria Biosynthetic Diversity.</title>
        <authorList>
            <person name="Kalkreuter E."/>
            <person name="Kautsar S.A."/>
            <person name="Yang D."/>
            <person name="Bader C.D."/>
            <person name="Teijaro C.N."/>
            <person name="Fluegel L."/>
            <person name="Davis C.M."/>
            <person name="Simpson J.R."/>
            <person name="Lauterbach L."/>
            <person name="Steele A.D."/>
            <person name="Gui C."/>
            <person name="Meng S."/>
            <person name="Li G."/>
            <person name="Viehrig K."/>
            <person name="Ye F."/>
            <person name="Su P."/>
            <person name="Kiefer A.F."/>
            <person name="Nichols A."/>
            <person name="Cepeda A.J."/>
            <person name="Yan W."/>
            <person name="Fan B."/>
            <person name="Jiang Y."/>
            <person name="Adhikari A."/>
            <person name="Zheng C.-J."/>
            <person name="Schuster L."/>
            <person name="Cowan T.M."/>
            <person name="Smanski M.J."/>
            <person name="Chevrette M.G."/>
            <person name="De Carvalho L.P.S."/>
            <person name="Shen B."/>
        </authorList>
    </citation>
    <scope>NUCLEOTIDE SEQUENCE [LARGE SCALE GENOMIC DNA]</scope>
    <source>
        <strain evidence="2 3">NPDC003040</strain>
    </source>
</reference>
<keyword evidence="2" id="KW-0255">Endonuclease</keyword>
<dbReference type="CDD" id="cd06260">
    <property type="entry name" value="DUF820-like"/>
    <property type="match status" value="1"/>
</dbReference>
<dbReference type="Pfam" id="PF05685">
    <property type="entry name" value="Uma2"/>
    <property type="match status" value="1"/>
</dbReference>
<organism evidence="2 3">
    <name type="scientific">Nocardia suismassiliense</name>
    <dbReference type="NCBI Taxonomy" id="2077092"/>
    <lineage>
        <taxon>Bacteria</taxon>
        <taxon>Bacillati</taxon>
        <taxon>Actinomycetota</taxon>
        <taxon>Actinomycetes</taxon>
        <taxon>Mycobacteriales</taxon>
        <taxon>Nocardiaceae</taxon>
        <taxon>Nocardia</taxon>
    </lineage>
</organism>
<dbReference type="GO" id="GO:0004519">
    <property type="term" value="F:endonuclease activity"/>
    <property type="evidence" value="ECO:0007669"/>
    <property type="project" value="UniProtKB-KW"/>
</dbReference>
<dbReference type="InterPro" id="IPR011335">
    <property type="entry name" value="Restrct_endonuc-II-like"/>
</dbReference>
<feature type="domain" description="Putative restriction endonuclease" evidence="1">
    <location>
        <begin position="10"/>
        <end position="179"/>
    </location>
</feature>
<keyword evidence="3" id="KW-1185">Reference proteome</keyword>
<dbReference type="Gene3D" id="3.90.1570.10">
    <property type="entry name" value="tt1808, chain A"/>
    <property type="match status" value="1"/>
</dbReference>
<evidence type="ECO:0000259" key="1">
    <source>
        <dbReference type="Pfam" id="PF05685"/>
    </source>
</evidence>
<evidence type="ECO:0000313" key="3">
    <source>
        <dbReference type="Proteomes" id="UP001601948"/>
    </source>
</evidence>
<dbReference type="InterPro" id="IPR012296">
    <property type="entry name" value="Nuclease_put_TT1808"/>
</dbReference>
<dbReference type="PANTHER" id="PTHR35400">
    <property type="entry name" value="SLR1083 PROTEIN"/>
    <property type="match status" value="1"/>
</dbReference>
<dbReference type="EMBL" id="JBIAPI010000003">
    <property type="protein sequence ID" value="MFF3224165.1"/>
    <property type="molecule type" value="Genomic_DNA"/>
</dbReference>
<protein>
    <submittedName>
        <fullName evidence="2">Uma2 family endonuclease</fullName>
    </submittedName>
</protein>
<name>A0ABW6QU74_9NOCA</name>
<dbReference type="PANTHER" id="PTHR35400:SF3">
    <property type="entry name" value="SLL1072 PROTEIN"/>
    <property type="match status" value="1"/>
</dbReference>
<proteinExistence type="predicted"/>
<evidence type="ECO:0000313" key="2">
    <source>
        <dbReference type="EMBL" id="MFF3224165.1"/>
    </source>
</evidence>
<keyword evidence="2" id="KW-0540">Nuclease</keyword>
<dbReference type="InterPro" id="IPR008538">
    <property type="entry name" value="Uma2"/>
</dbReference>
<gene>
    <name evidence="2" type="ORF">ACFYV7_15335</name>
</gene>
<dbReference type="RefSeq" id="WP_387717632.1">
    <property type="nucleotide sequence ID" value="NZ_JBIAPI010000003.1"/>
</dbReference>
<sequence>MDTDEDVTVAEFERLELAASEEVTVELINGRVYVAPMADGEHSEFISQVDEQIRAYRPELRLFHSPGLTIPADRACRARPDGAIAPSGYFRTQPPWADPAGVAMLVEVTAGRESDADIDRTEKRDAYAQALMPAYLLVDRHRAASTIHWHPADGSYRNTATAVFGCGLRLPPPFDFELDTSVFR</sequence>
<dbReference type="Proteomes" id="UP001601948">
    <property type="component" value="Unassembled WGS sequence"/>
</dbReference>
<keyword evidence="2" id="KW-0378">Hydrolase</keyword>
<dbReference type="SUPFAM" id="SSF52980">
    <property type="entry name" value="Restriction endonuclease-like"/>
    <property type="match status" value="1"/>
</dbReference>
<comment type="caution">
    <text evidence="2">The sequence shown here is derived from an EMBL/GenBank/DDBJ whole genome shotgun (WGS) entry which is preliminary data.</text>
</comment>